<gene>
    <name evidence="4" type="ORF">BBAD15_g5850</name>
</gene>
<dbReference type="GO" id="GO:0051999">
    <property type="term" value="P:mannosyl-inositol phosphorylceramide biosynthetic process"/>
    <property type="evidence" value="ECO:0007669"/>
    <property type="project" value="TreeGrafter"/>
</dbReference>
<dbReference type="Proteomes" id="UP000030106">
    <property type="component" value="Unassembled WGS sequence"/>
</dbReference>
<dbReference type="PANTHER" id="PTHR32385">
    <property type="entry name" value="MANNOSYL PHOSPHORYLINOSITOL CERAMIDE SYNTHASE"/>
    <property type="match status" value="1"/>
</dbReference>
<dbReference type="GO" id="GO:0016020">
    <property type="term" value="C:membrane"/>
    <property type="evidence" value="ECO:0007669"/>
    <property type="project" value="GOC"/>
</dbReference>
<dbReference type="Pfam" id="PF04488">
    <property type="entry name" value="Gly_transf_sug"/>
    <property type="match status" value="1"/>
</dbReference>
<dbReference type="InterPro" id="IPR007577">
    <property type="entry name" value="GlycoTrfase_DXD_sugar-bd_CS"/>
</dbReference>
<evidence type="ECO:0000256" key="1">
    <source>
        <dbReference type="ARBA" id="ARBA00009003"/>
    </source>
</evidence>
<evidence type="ECO:0000313" key="5">
    <source>
        <dbReference type="Proteomes" id="UP000030106"/>
    </source>
</evidence>
<dbReference type="AlphaFoldDB" id="A0A0A2W762"/>
<dbReference type="STRING" id="1245745.A0A0A2W762"/>
<dbReference type="GO" id="GO:0000030">
    <property type="term" value="F:mannosyltransferase activity"/>
    <property type="evidence" value="ECO:0007669"/>
    <property type="project" value="TreeGrafter"/>
</dbReference>
<dbReference type="SUPFAM" id="SSF53448">
    <property type="entry name" value="Nucleotide-diphospho-sugar transferases"/>
    <property type="match status" value="1"/>
</dbReference>
<sequence>MAIRNRLVGTVVIFGILVTLIAIQQHLNVLLDIARTYSTFYPLLQSHPDLIYRYPAPALTVEAPPKIIHSVALGNVNIDRYHDAMASCRQLHSDWEFKHWTDDNATDFIMQHYPRVFPHYCGYYQDIQRANVLRYAVLHHYGGVYLDLDVTCLVALDSTPLMRLPFVSPGAHPAGVNNAFIISQQGHAFLSHLLRSVPSHDLHWGWPIRLPYVENMFSAGCMFFSNMWMSYARALVSGRALDKVHVLGDENGRLAPHMLRGLVTTPLMAHGGASSWHGWDAALILTIGKYYLFVVIAATLAATLVIISLVRYCLCGRVRRRRMSG</sequence>
<reference evidence="4 5" key="1">
    <citation type="submission" date="2012-10" db="EMBL/GenBank/DDBJ databases">
        <title>Genome sequencing and analysis of entomopathogenic fungi Beauveria bassiana D1-5.</title>
        <authorList>
            <person name="Li Q."/>
            <person name="Wang L."/>
            <person name="Zhang Z."/>
            <person name="Wang Q."/>
            <person name="Ren J."/>
            <person name="Wang M."/>
            <person name="Xu W."/>
            <person name="Wang J."/>
            <person name="Lu Y."/>
            <person name="Du Q."/>
            <person name="Sun Z."/>
        </authorList>
    </citation>
    <scope>NUCLEOTIDE SEQUENCE [LARGE SCALE GENOMIC DNA]</scope>
    <source>
        <strain evidence="4 5">D1-5</strain>
    </source>
</reference>
<proteinExistence type="inferred from homology"/>
<feature type="transmembrane region" description="Helical" evidence="3">
    <location>
        <begin position="290"/>
        <end position="314"/>
    </location>
</feature>
<dbReference type="Gene3D" id="3.90.550.20">
    <property type="match status" value="1"/>
</dbReference>
<dbReference type="InterPro" id="IPR051706">
    <property type="entry name" value="Glycosyltransferase_domain"/>
</dbReference>
<dbReference type="PANTHER" id="PTHR32385:SF15">
    <property type="entry name" value="INOSITOL PHOSPHOCERAMIDE MANNOSYLTRANSFERASE 1"/>
    <property type="match status" value="1"/>
</dbReference>
<keyword evidence="3" id="KW-0812">Transmembrane</keyword>
<dbReference type="InterPro" id="IPR029044">
    <property type="entry name" value="Nucleotide-diphossugar_trans"/>
</dbReference>
<keyword evidence="3" id="KW-0472">Membrane</keyword>
<dbReference type="eggNOG" id="ENOG502S0TG">
    <property type="taxonomic scope" value="Eukaryota"/>
</dbReference>
<organism evidence="4 5">
    <name type="scientific">Beauveria bassiana D1-5</name>
    <dbReference type="NCBI Taxonomy" id="1245745"/>
    <lineage>
        <taxon>Eukaryota</taxon>
        <taxon>Fungi</taxon>
        <taxon>Dikarya</taxon>
        <taxon>Ascomycota</taxon>
        <taxon>Pezizomycotina</taxon>
        <taxon>Sordariomycetes</taxon>
        <taxon>Hypocreomycetidae</taxon>
        <taxon>Hypocreales</taxon>
        <taxon>Cordycipitaceae</taxon>
        <taxon>Beauveria</taxon>
    </lineage>
</organism>
<keyword evidence="2 4" id="KW-0808">Transferase</keyword>
<comment type="similarity">
    <text evidence="1">Belongs to the glycosyltransferase 32 family.</text>
</comment>
<keyword evidence="3" id="KW-1133">Transmembrane helix</keyword>
<evidence type="ECO:0000256" key="3">
    <source>
        <dbReference type="SAM" id="Phobius"/>
    </source>
</evidence>
<comment type="caution">
    <text evidence="4">The sequence shown here is derived from an EMBL/GenBank/DDBJ whole genome shotgun (WGS) entry which is preliminary data.</text>
</comment>
<evidence type="ECO:0000256" key="2">
    <source>
        <dbReference type="ARBA" id="ARBA00022679"/>
    </source>
</evidence>
<dbReference type="HOGENOM" id="CLU_036369_0_0_1"/>
<evidence type="ECO:0000313" key="4">
    <source>
        <dbReference type="EMBL" id="KGQ08814.1"/>
    </source>
</evidence>
<accession>A0A0A2W762</accession>
<protein>
    <submittedName>
        <fullName evidence="4">Putative glycosyltransferase C17G8.11c</fullName>
    </submittedName>
</protein>
<dbReference type="EMBL" id="ANFO01000538">
    <property type="protein sequence ID" value="KGQ08814.1"/>
    <property type="molecule type" value="Genomic_DNA"/>
</dbReference>
<name>A0A0A2W762_BEABA</name>